<evidence type="ECO:0000256" key="4">
    <source>
        <dbReference type="ARBA" id="ARBA00022771"/>
    </source>
</evidence>
<dbReference type="InterPro" id="IPR006594">
    <property type="entry name" value="LisH"/>
</dbReference>
<dbReference type="CDD" id="cd16659">
    <property type="entry name" value="RING-Ubox_Emp"/>
    <property type="match status" value="1"/>
</dbReference>
<feature type="coiled-coil region" evidence="7">
    <location>
        <begin position="58"/>
        <end position="103"/>
    </location>
</feature>
<dbReference type="PROSITE" id="PS50897">
    <property type="entry name" value="CTLH"/>
    <property type="match status" value="1"/>
</dbReference>
<keyword evidence="2" id="KW-0963">Cytoplasm</keyword>
<evidence type="ECO:0000313" key="10">
    <source>
        <dbReference type="EMBL" id="KYQ90022.1"/>
    </source>
</evidence>
<dbReference type="SMART" id="SM00757">
    <property type="entry name" value="CRA"/>
    <property type="match status" value="1"/>
</dbReference>
<evidence type="ECO:0000259" key="9">
    <source>
        <dbReference type="PROSITE" id="PS51867"/>
    </source>
</evidence>
<name>A0A151Z7T7_TIELA</name>
<dbReference type="Proteomes" id="UP000076078">
    <property type="component" value="Unassembled WGS sequence"/>
</dbReference>
<evidence type="ECO:0000256" key="7">
    <source>
        <dbReference type="SAM" id="Coils"/>
    </source>
</evidence>
<dbReference type="InterPro" id="IPR013144">
    <property type="entry name" value="CRA_dom"/>
</dbReference>
<keyword evidence="4 6" id="KW-0863">Zinc-finger</keyword>
<reference evidence="10 11" key="1">
    <citation type="submission" date="2015-12" db="EMBL/GenBank/DDBJ databases">
        <title>Dictyostelia acquired genes for synthesis and detection of signals that induce cell-type specialization by lateral gene transfer from prokaryotes.</title>
        <authorList>
            <person name="Gloeckner G."/>
            <person name="Schaap P."/>
        </authorList>
    </citation>
    <scope>NUCLEOTIDE SEQUENCE [LARGE SCALE GENOMIC DNA]</scope>
    <source>
        <strain evidence="10 11">TK</strain>
    </source>
</reference>
<dbReference type="SMART" id="SM00668">
    <property type="entry name" value="CTLH"/>
    <property type="match status" value="1"/>
</dbReference>
<feature type="zinc finger region" description="RING-Gid-type" evidence="6">
    <location>
        <begin position="308"/>
        <end position="376"/>
    </location>
</feature>
<feature type="domain" description="CTLH" evidence="8">
    <location>
        <begin position="155"/>
        <end position="212"/>
    </location>
</feature>
<dbReference type="AlphaFoldDB" id="A0A151Z7T7"/>
<dbReference type="SUPFAM" id="SSF57850">
    <property type="entry name" value="RING/U-box"/>
    <property type="match status" value="1"/>
</dbReference>
<dbReference type="GO" id="GO:0043161">
    <property type="term" value="P:proteasome-mediated ubiquitin-dependent protein catabolic process"/>
    <property type="evidence" value="ECO:0007669"/>
    <property type="project" value="InterPro"/>
</dbReference>
<evidence type="ECO:0000256" key="1">
    <source>
        <dbReference type="ARBA" id="ARBA00004496"/>
    </source>
</evidence>
<dbReference type="FunCoup" id="A0A151Z7T7">
    <property type="interactions" value="623"/>
</dbReference>
<proteinExistence type="predicted"/>
<dbReference type="GO" id="GO:0034657">
    <property type="term" value="C:GID complex"/>
    <property type="evidence" value="ECO:0007669"/>
    <property type="project" value="TreeGrafter"/>
</dbReference>
<evidence type="ECO:0000256" key="3">
    <source>
        <dbReference type="ARBA" id="ARBA00022723"/>
    </source>
</evidence>
<protein>
    <submittedName>
        <fullName evidence="10">Lissencephaly type-1-like protein</fullName>
    </submittedName>
</protein>
<evidence type="ECO:0000256" key="2">
    <source>
        <dbReference type="ARBA" id="ARBA00022490"/>
    </source>
</evidence>
<dbReference type="OMA" id="YFDDKRW"/>
<dbReference type="PANTHER" id="PTHR12170:SF2">
    <property type="entry name" value="E3 UBIQUITIN-PROTEIN TRANSFERASE MAEA"/>
    <property type="match status" value="1"/>
</dbReference>
<dbReference type="PROSITE" id="PS51867">
    <property type="entry name" value="ZF_RING_GID"/>
    <property type="match status" value="1"/>
</dbReference>
<dbReference type="InterPro" id="IPR045098">
    <property type="entry name" value="Fyv10_fam"/>
</dbReference>
<dbReference type="GO" id="GO:0005634">
    <property type="term" value="C:nucleus"/>
    <property type="evidence" value="ECO:0007669"/>
    <property type="project" value="TreeGrafter"/>
</dbReference>
<dbReference type="InterPro" id="IPR006595">
    <property type="entry name" value="CTLH_C"/>
</dbReference>
<dbReference type="Gene3D" id="3.30.40.10">
    <property type="entry name" value="Zinc/RING finger domain, C3HC4 (zinc finger)"/>
    <property type="match status" value="1"/>
</dbReference>
<dbReference type="Pfam" id="PF10607">
    <property type="entry name" value="CTLH"/>
    <property type="match status" value="1"/>
</dbReference>
<evidence type="ECO:0000259" key="8">
    <source>
        <dbReference type="PROSITE" id="PS50897"/>
    </source>
</evidence>
<accession>A0A151Z7T7</accession>
<dbReference type="InParanoid" id="A0A151Z7T7"/>
<keyword evidence="5" id="KW-0862">Zinc</keyword>
<feature type="domain" description="RING-Gid-type" evidence="9">
    <location>
        <begin position="308"/>
        <end position="376"/>
    </location>
</feature>
<keyword evidence="11" id="KW-1185">Reference proteome</keyword>
<dbReference type="InterPro" id="IPR044063">
    <property type="entry name" value="ZF_RING_GID"/>
</dbReference>
<dbReference type="InterPro" id="IPR024964">
    <property type="entry name" value="CTLH/CRA"/>
</dbReference>
<comment type="caution">
    <text evidence="10">The sequence shown here is derived from an EMBL/GenBank/DDBJ whole genome shotgun (WGS) entry which is preliminary data.</text>
</comment>
<organism evidence="10 11">
    <name type="scientific">Tieghemostelium lacteum</name>
    <name type="common">Slime mold</name>
    <name type="synonym">Dictyostelium lacteum</name>
    <dbReference type="NCBI Taxonomy" id="361077"/>
    <lineage>
        <taxon>Eukaryota</taxon>
        <taxon>Amoebozoa</taxon>
        <taxon>Evosea</taxon>
        <taxon>Eumycetozoa</taxon>
        <taxon>Dictyostelia</taxon>
        <taxon>Dictyosteliales</taxon>
        <taxon>Raperosteliaceae</taxon>
        <taxon>Tieghemostelium</taxon>
    </lineage>
</organism>
<dbReference type="STRING" id="361077.A0A151Z7T7"/>
<evidence type="ECO:0000256" key="6">
    <source>
        <dbReference type="PROSITE-ProRule" id="PRU01215"/>
    </source>
</evidence>
<dbReference type="PANTHER" id="PTHR12170">
    <property type="entry name" value="MACROPHAGE ERYTHROBLAST ATTACHER-RELATED"/>
    <property type="match status" value="1"/>
</dbReference>
<keyword evidence="7" id="KW-0175">Coiled coil</keyword>
<sequence length="391" mass="45381">MNSNNLSSEIQLEKSLIRAPYESLNKSFRVSQKLLEKDLSVILNSINDLNKKKSTISKADANTTIDKLLNKAQSLKRKLEEIKVEEENDIKRLRIRIEHFKKVLTQQDDKFQVEQFNEIRVNRIVVDYLLREGYYDSAILLSKQERIQDFVDIGIFLSGKKVVDGLLKQDCTEGLSWCNENKSKLKKIKSNLEFNLRIQEFIELVRANRLLDAISYSRTHLSPNSQTNMKEIQQAMATLVFQKDTTCDKYKSLFDHQRWLDLISQFKNDNFVLHNLTTHSLLDIAMQSGLSALKTETCSEHDDYNINCPLCNEQFHTLAEPLPVSLKSHSSLVCRITGEIMNEDNYPMVLPNGNVYSKNALTEMKEKTNKITDPRTQEEFKFEDLRRAYIS</sequence>
<dbReference type="InterPro" id="IPR013083">
    <property type="entry name" value="Znf_RING/FYVE/PHD"/>
</dbReference>
<gene>
    <name evidence="10" type="ORF">DLAC_08600</name>
</gene>
<keyword evidence="3" id="KW-0479">Metal-binding</keyword>
<dbReference type="PROSITE" id="PS50896">
    <property type="entry name" value="LISH"/>
    <property type="match status" value="1"/>
</dbReference>
<dbReference type="GO" id="GO:0005737">
    <property type="term" value="C:cytoplasm"/>
    <property type="evidence" value="ECO:0007669"/>
    <property type="project" value="UniProtKB-SubCell"/>
</dbReference>
<comment type="subcellular location">
    <subcellularLocation>
        <location evidence="1">Cytoplasm</location>
    </subcellularLocation>
</comment>
<dbReference type="GO" id="GO:0008270">
    <property type="term" value="F:zinc ion binding"/>
    <property type="evidence" value="ECO:0007669"/>
    <property type="project" value="UniProtKB-KW"/>
</dbReference>
<evidence type="ECO:0000256" key="5">
    <source>
        <dbReference type="ARBA" id="ARBA00022833"/>
    </source>
</evidence>
<dbReference type="OrthoDB" id="1933455at2759"/>
<dbReference type="GO" id="GO:0061630">
    <property type="term" value="F:ubiquitin protein ligase activity"/>
    <property type="evidence" value="ECO:0007669"/>
    <property type="project" value="InterPro"/>
</dbReference>
<evidence type="ECO:0000313" key="11">
    <source>
        <dbReference type="Proteomes" id="UP000076078"/>
    </source>
</evidence>
<dbReference type="EMBL" id="LODT01000037">
    <property type="protein sequence ID" value="KYQ90022.1"/>
    <property type="molecule type" value="Genomic_DNA"/>
</dbReference>